<proteinExistence type="predicted"/>
<accession>A0A4Y2SDG8</accession>
<sequence length="86" mass="9638">MQKVEKYSGQKNHTAIISIDIQVAFGNLTHKSVEEKLTKNNCPGKIKTQFSNLKDRKVIFPSYNGVAQHTQTRGCPQRASPLEPGR</sequence>
<evidence type="ECO:0000313" key="2">
    <source>
        <dbReference type="EMBL" id="GBN86272.1"/>
    </source>
</evidence>
<name>A0A4Y2SDG8_ARAVE</name>
<gene>
    <name evidence="2" type="ORF">AVEN_64256_1</name>
</gene>
<dbReference type="EMBL" id="BGPR01021206">
    <property type="protein sequence ID" value="GBN86272.1"/>
    <property type="molecule type" value="Genomic_DNA"/>
</dbReference>
<dbReference type="Proteomes" id="UP000499080">
    <property type="component" value="Unassembled WGS sequence"/>
</dbReference>
<evidence type="ECO:0000256" key="1">
    <source>
        <dbReference type="SAM" id="MobiDB-lite"/>
    </source>
</evidence>
<evidence type="ECO:0008006" key="4">
    <source>
        <dbReference type="Google" id="ProtNLM"/>
    </source>
</evidence>
<comment type="caution">
    <text evidence="2">The sequence shown here is derived from an EMBL/GenBank/DDBJ whole genome shotgun (WGS) entry which is preliminary data.</text>
</comment>
<keyword evidence="3" id="KW-1185">Reference proteome</keyword>
<evidence type="ECO:0000313" key="3">
    <source>
        <dbReference type="Proteomes" id="UP000499080"/>
    </source>
</evidence>
<reference evidence="2 3" key="1">
    <citation type="journal article" date="2019" name="Sci. Rep.">
        <title>Orb-weaving spider Araneus ventricosus genome elucidates the spidroin gene catalogue.</title>
        <authorList>
            <person name="Kono N."/>
            <person name="Nakamura H."/>
            <person name="Ohtoshi R."/>
            <person name="Moran D.A.P."/>
            <person name="Shinohara A."/>
            <person name="Yoshida Y."/>
            <person name="Fujiwara M."/>
            <person name="Mori M."/>
            <person name="Tomita M."/>
            <person name="Arakawa K."/>
        </authorList>
    </citation>
    <scope>NUCLEOTIDE SEQUENCE [LARGE SCALE GENOMIC DNA]</scope>
</reference>
<organism evidence="2 3">
    <name type="scientific">Araneus ventricosus</name>
    <name type="common">Orbweaver spider</name>
    <name type="synonym">Epeira ventricosa</name>
    <dbReference type="NCBI Taxonomy" id="182803"/>
    <lineage>
        <taxon>Eukaryota</taxon>
        <taxon>Metazoa</taxon>
        <taxon>Ecdysozoa</taxon>
        <taxon>Arthropoda</taxon>
        <taxon>Chelicerata</taxon>
        <taxon>Arachnida</taxon>
        <taxon>Araneae</taxon>
        <taxon>Araneomorphae</taxon>
        <taxon>Entelegynae</taxon>
        <taxon>Araneoidea</taxon>
        <taxon>Araneidae</taxon>
        <taxon>Araneus</taxon>
    </lineage>
</organism>
<feature type="region of interest" description="Disordered" evidence="1">
    <location>
        <begin position="65"/>
        <end position="86"/>
    </location>
</feature>
<dbReference type="OrthoDB" id="411871at2759"/>
<dbReference type="AlphaFoldDB" id="A0A4Y2SDG8"/>
<protein>
    <recommendedName>
        <fullName evidence="4">Reverse transcriptase domain-containing protein</fullName>
    </recommendedName>
</protein>
<feature type="compositionally biased region" description="Polar residues" evidence="1">
    <location>
        <begin position="65"/>
        <end position="74"/>
    </location>
</feature>